<protein>
    <submittedName>
        <fullName evidence="2">SGNH/GDSL hydrolase family protein</fullName>
    </submittedName>
</protein>
<gene>
    <name evidence="2" type="ORF">ACFFIC_16400</name>
</gene>
<dbReference type="PANTHER" id="PTHR30383">
    <property type="entry name" value="THIOESTERASE 1/PROTEASE 1/LYSOPHOSPHOLIPASE L1"/>
    <property type="match status" value="1"/>
</dbReference>
<dbReference type="Pfam" id="PF13472">
    <property type="entry name" value="Lipase_GDSL_2"/>
    <property type="match status" value="1"/>
</dbReference>
<organism evidence="2 3">
    <name type="scientific">Muricoccus vinaceus</name>
    <dbReference type="NCBI Taxonomy" id="424704"/>
    <lineage>
        <taxon>Bacteria</taxon>
        <taxon>Pseudomonadati</taxon>
        <taxon>Pseudomonadota</taxon>
        <taxon>Alphaproteobacteria</taxon>
        <taxon>Acetobacterales</taxon>
        <taxon>Roseomonadaceae</taxon>
        <taxon>Muricoccus</taxon>
    </lineage>
</organism>
<comment type="caution">
    <text evidence="2">The sequence shown here is derived from an EMBL/GenBank/DDBJ whole genome shotgun (WGS) entry which is preliminary data.</text>
</comment>
<keyword evidence="3" id="KW-1185">Reference proteome</keyword>
<accession>A0ABV6IU28</accession>
<sequence length="251" mass="28476">MKLPSQTAHRLKFRWLKIRWYFQATTLALMLLINQVVFAKLERPKILFLGDSITHGRLDRQSYRYPLWKLLASHGQPFEFVGSQTSNHDGSPPFPDLNGQSFINRHEGHYGWRADQILEALPSWLSSYTPDIVILQIGSNDIGAGDSVVQIASEVSMIIARLRQANPSVSILLTNGTPTTGNRRVGHTAMKNEYTRTAERENTQVSKVYLVDTFSGFNSFFLADSVHPNERGEDYIARRIYPVLVSALQEK</sequence>
<dbReference type="InterPro" id="IPR036514">
    <property type="entry name" value="SGNH_hydro_sf"/>
</dbReference>
<dbReference type="EMBL" id="JBHLVZ010000046">
    <property type="protein sequence ID" value="MFC0387120.1"/>
    <property type="molecule type" value="Genomic_DNA"/>
</dbReference>
<evidence type="ECO:0000259" key="1">
    <source>
        <dbReference type="Pfam" id="PF13472"/>
    </source>
</evidence>
<dbReference type="RefSeq" id="WP_377052257.1">
    <property type="nucleotide sequence ID" value="NZ_JBHLVZ010000046.1"/>
</dbReference>
<evidence type="ECO:0000313" key="2">
    <source>
        <dbReference type="EMBL" id="MFC0387120.1"/>
    </source>
</evidence>
<keyword evidence="2" id="KW-0378">Hydrolase</keyword>
<proteinExistence type="predicted"/>
<dbReference type="GO" id="GO:0016787">
    <property type="term" value="F:hydrolase activity"/>
    <property type="evidence" value="ECO:0007669"/>
    <property type="project" value="UniProtKB-KW"/>
</dbReference>
<name>A0ABV6IU28_9PROT</name>
<dbReference type="PANTHER" id="PTHR30383:SF2">
    <property type="entry name" value="CELLULOSE-BINDING PROTEIN"/>
    <property type="match status" value="1"/>
</dbReference>
<dbReference type="InterPro" id="IPR051532">
    <property type="entry name" value="Ester_Hydrolysis_Enzymes"/>
</dbReference>
<dbReference type="SUPFAM" id="SSF52266">
    <property type="entry name" value="SGNH hydrolase"/>
    <property type="match status" value="1"/>
</dbReference>
<dbReference type="Proteomes" id="UP001589789">
    <property type="component" value="Unassembled WGS sequence"/>
</dbReference>
<feature type="domain" description="SGNH hydrolase-type esterase" evidence="1">
    <location>
        <begin position="48"/>
        <end position="233"/>
    </location>
</feature>
<dbReference type="InterPro" id="IPR013830">
    <property type="entry name" value="SGNH_hydro"/>
</dbReference>
<dbReference type="Gene3D" id="3.40.50.1110">
    <property type="entry name" value="SGNH hydrolase"/>
    <property type="match status" value="1"/>
</dbReference>
<evidence type="ECO:0000313" key="3">
    <source>
        <dbReference type="Proteomes" id="UP001589789"/>
    </source>
</evidence>
<reference evidence="2 3" key="1">
    <citation type="submission" date="2024-09" db="EMBL/GenBank/DDBJ databases">
        <authorList>
            <person name="Sun Q."/>
            <person name="Mori K."/>
        </authorList>
    </citation>
    <scope>NUCLEOTIDE SEQUENCE [LARGE SCALE GENOMIC DNA]</scope>
    <source>
        <strain evidence="2 3">CCM 7468</strain>
    </source>
</reference>